<gene>
    <name evidence="1" type="ORF">WK53_07965</name>
</gene>
<protein>
    <recommendedName>
        <fullName evidence="3">OmpA-like domain-containing protein</fullName>
    </recommendedName>
</protein>
<dbReference type="Gene3D" id="3.30.1330.60">
    <property type="entry name" value="OmpA-like domain"/>
    <property type="match status" value="1"/>
</dbReference>
<dbReference type="EMBL" id="LPDO01000081">
    <property type="protein sequence ID" value="KVT52560.1"/>
    <property type="molecule type" value="Genomic_DNA"/>
</dbReference>
<evidence type="ECO:0000313" key="2">
    <source>
        <dbReference type="Proteomes" id="UP000056732"/>
    </source>
</evidence>
<accession>A0AAW3N8J0</accession>
<dbReference type="InterPro" id="IPR036737">
    <property type="entry name" value="OmpA-like_sf"/>
</dbReference>
<evidence type="ECO:0000313" key="1">
    <source>
        <dbReference type="EMBL" id="KVT52560.1"/>
    </source>
</evidence>
<comment type="caution">
    <text evidence="1">The sequence shown here is derived from an EMBL/GenBank/DDBJ whole genome shotgun (WGS) entry which is preliminary data.</text>
</comment>
<dbReference type="Proteomes" id="UP000056732">
    <property type="component" value="Unassembled WGS sequence"/>
</dbReference>
<evidence type="ECO:0008006" key="3">
    <source>
        <dbReference type="Google" id="ProtNLM"/>
    </source>
</evidence>
<dbReference type="AlphaFoldDB" id="A0AAW3N8J0"/>
<dbReference type="SUPFAM" id="SSF103088">
    <property type="entry name" value="OmpA-like"/>
    <property type="match status" value="1"/>
</dbReference>
<reference evidence="1 2" key="1">
    <citation type="submission" date="2015-11" db="EMBL/GenBank/DDBJ databases">
        <title>Expanding the genomic diversity of Burkholderia species for the development of highly accurate diagnostics.</title>
        <authorList>
            <person name="Sahl J."/>
            <person name="Keim P."/>
            <person name="Wagner D."/>
        </authorList>
    </citation>
    <scope>NUCLEOTIDE SEQUENCE [LARGE SCALE GENOMIC DNA]</scope>
    <source>
        <strain evidence="1 2">MSMB1137WGS</strain>
    </source>
</reference>
<organism evidence="1 2">
    <name type="scientific">Burkholderia ubonensis</name>
    <dbReference type="NCBI Taxonomy" id="101571"/>
    <lineage>
        <taxon>Bacteria</taxon>
        <taxon>Pseudomonadati</taxon>
        <taxon>Pseudomonadota</taxon>
        <taxon>Betaproteobacteria</taxon>
        <taxon>Burkholderiales</taxon>
        <taxon>Burkholderiaceae</taxon>
        <taxon>Burkholderia</taxon>
        <taxon>Burkholderia cepacia complex</taxon>
    </lineage>
</organism>
<proteinExistence type="predicted"/>
<sequence length="117" mass="12855">MVSDNGVMAGRVDGRPLVMVFFDPERLSLPPDFSAKLGDLLDDVREHPDRTIGISGFRGNVNQAVSSDALVLARLRMLRSALMEAGVKEARIQLDPPGLTVIISSTKVHRQDIYIIQ</sequence>
<name>A0AAW3N8J0_9BURK</name>